<dbReference type="FunCoup" id="K5WGA3">
    <property type="interactions" value="447"/>
</dbReference>
<dbReference type="InterPro" id="IPR033708">
    <property type="entry name" value="Anticodon_Ile_BEm"/>
</dbReference>
<keyword evidence="5 10" id="KW-0547">Nucleotide-binding</keyword>
<dbReference type="GO" id="GO:0006428">
    <property type="term" value="P:isoleucyl-tRNA aminoacylation"/>
    <property type="evidence" value="ECO:0007669"/>
    <property type="project" value="InterPro"/>
</dbReference>
<evidence type="ECO:0000256" key="9">
    <source>
        <dbReference type="ARBA" id="ARBA00032665"/>
    </source>
</evidence>
<evidence type="ECO:0000256" key="10">
    <source>
        <dbReference type="RuleBase" id="RU363035"/>
    </source>
</evidence>
<dbReference type="HOGENOM" id="CLU_001493_7_2_1"/>
<dbReference type="SUPFAM" id="SSF50677">
    <property type="entry name" value="ValRS/IleRS/LeuRS editing domain"/>
    <property type="match status" value="1"/>
</dbReference>
<dbReference type="InterPro" id="IPR002300">
    <property type="entry name" value="aa-tRNA-synth_Ia"/>
</dbReference>
<dbReference type="InterPro" id="IPR009080">
    <property type="entry name" value="tRNAsynth_Ia_anticodon-bd"/>
</dbReference>
<evidence type="ECO:0000259" key="11">
    <source>
        <dbReference type="Pfam" id="PF00133"/>
    </source>
</evidence>
<dbReference type="InterPro" id="IPR013155">
    <property type="entry name" value="M/V/L/I-tRNA-synth_anticd-bd"/>
</dbReference>
<keyword evidence="4 10" id="KW-0436">Ligase</keyword>
<dbReference type="OMA" id="HCWRCKT"/>
<dbReference type="InterPro" id="IPR002301">
    <property type="entry name" value="Ile-tRNA-ligase"/>
</dbReference>
<proteinExistence type="inferred from homology"/>
<evidence type="ECO:0000256" key="5">
    <source>
        <dbReference type="ARBA" id="ARBA00022741"/>
    </source>
</evidence>
<dbReference type="PROSITE" id="PS00178">
    <property type="entry name" value="AA_TRNA_LIGASE_I"/>
    <property type="match status" value="1"/>
</dbReference>
<dbReference type="InParanoid" id="K5WGA3"/>
<dbReference type="HAMAP" id="MF_02002">
    <property type="entry name" value="Ile_tRNA_synth_type1"/>
    <property type="match status" value="1"/>
</dbReference>
<organism evidence="13 14">
    <name type="scientific">Agaricus bisporus var. burnettii (strain JB137-S8 / ATCC MYA-4627 / FGSC 10392)</name>
    <name type="common">White button mushroom</name>
    <dbReference type="NCBI Taxonomy" id="597362"/>
    <lineage>
        <taxon>Eukaryota</taxon>
        <taxon>Fungi</taxon>
        <taxon>Dikarya</taxon>
        <taxon>Basidiomycota</taxon>
        <taxon>Agaricomycotina</taxon>
        <taxon>Agaricomycetes</taxon>
        <taxon>Agaricomycetidae</taxon>
        <taxon>Agaricales</taxon>
        <taxon>Agaricineae</taxon>
        <taxon>Agaricaceae</taxon>
        <taxon>Agaricus</taxon>
    </lineage>
</organism>
<evidence type="ECO:0000313" key="14">
    <source>
        <dbReference type="Proteomes" id="UP000008493"/>
    </source>
</evidence>
<keyword evidence="14" id="KW-1185">Reference proteome</keyword>
<accession>K5WGA3</accession>
<protein>
    <recommendedName>
        <fullName evidence="2">isoleucine--tRNA ligase</fullName>
        <ecNumber evidence="2">6.1.1.5</ecNumber>
    </recommendedName>
    <alternativeName>
        <fullName evidence="9">Isoleucyl-tRNA synthetase</fullName>
    </alternativeName>
</protein>
<dbReference type="SUPFAM" id="SSF47323">
    <property type="entry name" value="Anticodon-binding domain of a subclass of class I aminoacyl-tRNA synthetases"/>
    <property type="match status" value="1"/>
</dbReference>
<dbReference type="GO" id="GO:0002161">
    <property type="term" value="F:aminoacyl-tRNA deacylase activity"/>
    <property type="evidence" value="ECO:0007669"/>
    <property type="project" value="InterPro"/>
</dbReference>
<comment type="similarity">
    <text evidence="1 10">Belongs to the class-I aminoacyl-tRNA synthetase family.</text>
</comment>
<dbReference type="GO" id="GO:0000049">
    <property type="term" value="F:tRNA binding"/>
    <property type="evidence" value="ECO:0007669"/>
    <property type="project" value="InterPro"/>
</dbReference>
<feature type="domain" description="Aminoacyl-tRNA synthetase class Ia" evidence="11">
    <location>
        <begin position="67"/>
        <end position="723"/>
    </location>
</feature>
<keyword evidence="7 10" id="KW-0648">Protein biosynthesis</keyword>
<name>K5WGA3_AGABU</name>
<dbReference type="InterPro" id="IPR014729">
    <property type="entry name" value="Rossmann-like_a/b/a_fold"/>
</dbReference>
<keyword evidence="3" id="KW-0963">Cytoplasm</keyword>
<evidence type="ECO:0000313" key="13">
    <source>
        <dbReference type="EMBL" id="EKM74301.1"/>
    </source>
</evidence>
<dbReference type="RefSeq" id="XP_007335061.1">
    <property type="nucleotide sequence ID" value="XM_007334999.1"/>
</dbReference>
<dbReference type="Pfam" id="PF00133">
    <property type="entry name" value="tRNA-synt_1"/>
    <property type="match status" value="1"/>
</dbReference>
<dbReference type="InterPro" id="IPR009008">
    <property type="entry name" value="Val/Leu/Ile-tRNA-synth_edit"/>
</dbReference>
<keyword evidence="8 10" id="KW-0030">Aminoacyl-tRNA synthetase</keyword>
<dbReference type="eggNOG" id="KOG0433">
    <property type="taxonomic scope" value="Eukaryota"/>
</dbReference>
<dbReference type="Gene3D" id="3.40.50.620">
    <property type="entry name" value="HUPs"/>
    <property type="match status" value="2"/>
</dbReference>
<dbReference type="CDD" id="cd07960">
    <property type="entry name" value="Anticodon_Ia_Ile_BEm"/>
    <property type="match status" value="1"/>
</dbReference>
<dbReference type="InterPro" id="IPR023585">
    <property type="entry name" value="Ile-tRNA-ligase_type1"/>
</dbReference>
<dbReference type="EC" id="6.1.1.5" evidence="2"/>
<dbReference type="GeneID" id="18831714"/>
<dbReference type="GO" id="GO:0032543">
    <property type="term" value="P:mitochondrial translation"/>
    <property type="evidence" value="ECO:0007669"/>
    <property type="project" value="TreeGrafter"/>
</dbReference>
<evidence type="ECO:0000259" key="12">
    <source>
        <dbReference type="Pfam" id="PF08264"/>
    </source>
</evidence>
<dbReference type="OrthoDB" id="10264412at2759"/>
<dbReference type="GO" id="GO:0005524">
    <property type="term" value="F:ATP binding"/>
    <property type="evidence" value="ECO:0007669"/>
    <property type="project" value="UniProtKB-KW"/>
</dbReference>
<dbReference type="Gene3D" id="3.90.740.10">
    <property type="entry name" value="Valyl/Leucyl/Isoleucyl-tRNA synthetase, editing domain"/>
    <property type="match status" value="1"/>
</dbReference>
<dbReference type="EMBL" id="JH971510">
    <property type="protein sequence ID" value="EKM74301.1"/>
    <property type="molecule type" value="Genomic_DNA"/>
</dbReference>
<dbReference type="InterPro" id="IPR050081">
    <property type="entry name" value="Ile-tRNA_ligase"/>
</dbReference>
<dbReference type="GO" id="GO:0004822">
    <property type="term" value="F:isoleucine-tRNA ligase activity"/>
    <property type="evidence" value="ECO:0007669"/>
    <property type="project" value="UniProtKB-EC"/>
</dbReference>
<dbReference type="Proteomes" id="UP000008493">
    <property type="component" value="Unassembled WGS sequence"/>
</dbReference>
<dbReference type="PANTHER" id="PTHR42765">
    <property type="entry name" value="SOLEUCYL-TRNA SYNTHETASE"/>
    <property type="match status" value="1"/>
</dbReference>
<dbReference type="FunFam" id="3.40.50.620:FF:000092">
    <property type="entry name" value="Isoleucine--tRNA ligase"/>
    <property type="match status" value="1"/>
</dbReference>
<dbReference type="STRING" id="597362.K5WGA3"/>
<dbReference type="PANTHER" id="PTHR42765:SF1">
    <property type="entry name" value="ISOLEUCINE--TRNA LIGASE, MITOCHONDRIAL"/>
    <property type="match status" value="1"/>
</dbReference>
<dbReference type="Pfam" id="PF08264">
    <property type="entry name" value="Anticodon_1"/>
    <property type="match status" value="1"/>
</dbReference>
<keyword evidence="6 10" id="KW-0067">ATP-binding</keyword>
<sequence length="1029" mass="115942">MTIWTLCPGRSQLFLLLSRAPRNRFYASTLSGLDAKAFSKTLLLPKTTFPLWADPAKSEEPHRKRTTEDLYRWQWEQRRGKPSFVLHDGPPYANGDLHMGHALNKILKDIIVRSQLMLGKRVNYLPGWDCHGLPIENKALQELGKDSRSVDPTTIREAANTTALREISSQKSQFWSFGVMADWGSNEATYRTLDHNYEMRQLRIFRKMVEKGLICRRYRPVHFSPSSRSALAEAELIYKDDHVSHSVFVNFDLDKNNTKNEKLQALFASVGNEPVKVLVWTTTPWTLTANMGIAVHPDLEYVVTRSAANEVVIVSKERLEALAEILGEGTEVVAELTGSDLVGAVYHPIFSSLTAQASFKVVPASHVTSDSGTGLVHCAPAHGAEDYHAFHSLDLLSNPDDMICHVDGEGKFSHDVANVLGFEAAKDVEGKEVLGDGSKAIVNILKRLNRLVKIKRIKHRYPYDWKTDKPIIVTATSQWFANLDEIKDNALEALHRVSFYPPQSRNRLESFIRARSEWCISRQRVWGVPIPSLHHIPTDTAYLDNMTLEHILSVLEEKGVAYWWTGPVEAFIPLSLLTSTATNQDEARKMWKKGTDTMDVWFDSGTSWSMLQNLDGEKHREFLADVCLEGSDQHRGWFQSQLLTKVGSHSDTLTTPSSPYRDLITHGMVLDESGKKMSKSLGNIVSPMTIIHGGKDKKKDPAYGADVLRLWVATVEYWRDMAIGPKILSQAAETMRKIRNSTRFLLGNISDGAALTDFDRVPREQLGLAERYVMHELYTLQQTAFEGYATYNFPKVMSALGHFANITLSSLYFDITKDCLYANSTNSFERRAVVTVLEQISETMTAVYAPILPHLAEEVHAIRHPESKSSFFAKGWSPLACIKGPEWEDHEAYARMKDLLKIRTIVLSLLEQARGDKRIKSSLEAEVDIILPDSLSSPFVDLLYSQESFLKTLFITSEAQILDEGSLGTDSEVPEWLYNASTAIPGSEDLSESIAIRVRPARASKCPRCWSYTREDEDTLCPRCDEVVN</sequence>
<reference evidence="14" key="1">
    <citation type="journal article" date="2012" name="Proc. Natl. Acad. Sci. U.S.A.">
        <title>Genome sequence of the button mushroom Agaricus bisporus reveals mechanisms governing adaptation to a humic-rich ecological niche.</title>
        <authorList>
            <person name="Morin E."/>
            <person name="Kohler A."/>
            <person name="Baker A.R."/>
            <person name="Foulongne-Oriol M."/>
            <person name="Lombard V."/>
            <person name="Nagy L.G."/>
            <person name="Ohm R.A."/>
            <person name="Patyshakuliyeva A."/>
            <person name="Brun A."/>
            <person name="Aerts A.L."/>
            <person name="Bailey A.M."/>
            <person name="Billette C."/>
            <person name="Coutinho P.M."/>
            <person name="Deakin G."/>
            <person name="Doddapaneni H."/>
            <person name="Floudas D."/>
            <person name="Grimwood J."/>
            <person name="Hilden K."/>
            <person name="Kuees U."/>
            <person name="LaButti K.M."/>
            <person name="Lapidus A."/>
            <person name="Lindquist E.A."/>
            <person name="Lucas S.M."/>
            <person name="Murat C."/>
            <person name="Riley R.W."/>
            <person name="Salamov A.A."/>
            <person name="Schmutz J."/>
            <person name="Subramanian V."/>
            <person name="Woesten H.A.B."/>
            <person name="Xu J."/>
            <person name="Eastwood D.C."/>
            <person name="Foster G.D."/>
            <person name="Sonnenberg A.S."/>
            <person name="Cullen D."/>
            <person name="de Vries R.P."/>
            <person name="Lundell T."/>
            <person name="Hibbett D.S."/>
            <person name="Henrissat B."/>
            <person name="Burton K.S."/>
            <person name="Kerrigan R.W."/>
            <person name="Challen M.P."/>
            <person name="Grigoriev I.V."/>
            <person name="Martin F."/>
        </authorList>
    </citation>
    <scope>NUCLEOTIDE SEQUENCE [LARGE SCALE GENOMIC DNA]</scope>
    <source>
        <strain evidence="14">JB137-S8 / ATCC MYA-4627 / FGSC 10392</strain>
    </source>
</reference>
<dbReference type="InterPro" id="IPR001412">
    <property type="entry name" value="aa-tRNA-synth_I_CS"/>
</dbReference>
<evidence type="ECO:0000256" key="4">
    <source>
        <dbReference type="ARBA" id="ARBA00022598"/>
    </source>
</evidence>
<dbReference type="AlphaFoldDB" id="K5WGA3"/>
<gene>
    <name evidence="13" type="ORF">AGABI1DRAFT_80972</name>
</gene>
<dbReference type="GO" id="GO:0005739">
    <property type="term" value="C:mitochondrion"/>
    <property type="evidence" value="ECO:0007669"/>
    <property type="project" value="TreeGrafter"/>
</dbReference>
<evidence type="ECO:0000256" key="8">
    <source>
        <dbReference type="ARBA" id="ARBA00023146"/>
    </source>
</evidence>
<evidence type="ECO:0000256" key="1">
    <source>
        <dbReference type="ARBA" id="ARBA00005594"/>
    </source>
</evidence>
<evidence type="ECO:0000256" key="2">
    <source>
        <dbReference type="ARBA" id="ARBA00013165"/>
    </source>
</evidence>
<dbReference type="NCBIfam" id="TIGR00392">
    <property type="entry name" value="ileS"/>
    <property type="match status" value="1"/>
</dbReference>
<dbReference type="Gene3D" id="1.10.730.20">
    <property type="match status" value="1"/>
</dbReference>
<evidence type="ECO:0000256" key="3">
    <source>
        <dbReference type="ARBA" id="ARBA00022490"/>
    </source>
</evidence>
<evidence type="ECO:0000256" key="6">
    <source>
        <dbReference type="ARBA" id="ARBA00022840"/>
    </source>
</evidence>
<dbReference type="SUPFAM" id="SSF52374">
    <property type="entry name" value="Nucleotidylyl transferase"/>
    <property type="match status" value="1"/>
</dbReference>
<feature type="domain" description="Methionyl/Valyl/Leucyl/Isoleucyl-tRNA synthetase anticodon-binding" evidence="12">
    <location>
        <begin position="770"/>
        <end position="928"/>
    </location>
</feature>
<evidence type="ECO:0000256" key="7">
    <source>
        <dbReference type="ARBA" id="ARBA00022917"/>
    </source>
</evidence>
<dbReference type="PRINTS" id="PR00984">
    <property type="entry name" value="TRNASYNTHILE"/>
</dbReference>
<dbReference type="KEGG" id="abp:AGABI1DRAFT80972"/>